<dbReference type="EMBL" id="GDJX01002614">
    <property type="protein sequence ID" value="JAT65322.1"/>
    <property type="molecule type" value="Transcribed_RNA"/>
</dbReference>
<dbReference type="Gene3D" id="3.40.50.300">
    <property type="entry name" value="P-loop containing nucleotide triphosphate hydrolases"/>
    <property type="match status" value="1"/>
</dbReference>
<evidence type="ECO:0000259" key="8">
    <source>
        <dbReference type="Pfam" id="PF13191"/>
    </source>
</evidence>
<reference evidence="11" key="1">
    <citation type="submission" date="2015-07" db="EMBL/GenBank/DDBJ databases">
        <title>Transcriptome Assembly of Anthurium amnicola.</title>
        <authorList>
            <person name="Suzuki J."/>
        </authorList>
    </citation>
    <scope>NUCLEOTIDE SEQUENCE</scope>
</reference>
<evidence type="ECO:0000256" key="4">
    <source>
        <dbReference type="ARBA" id="ARBA00022741"/>
    </source>
</evidence>
<feature type="region of interest" description="Disordered" evidence="7">
    <location>
        <begin position="405"/>
        <end position="425"/>
    </location>
</feature>
<feature type="domain" description="Orc1-like AAA ATPase" evidence="8">
    <location>
        <begin position="60"/>
        <end position="220"/>
    </location>
</feature>
<dbReference type="EMBL" id="GDJX01015214">
    <property type="protein sequence ID" value="JAT52722.1"/>
    <property type="molecule type" value="Transcribed_RNA"/>
</dbReference>
<feature type="domain" description="ORC5 lid" evidence="10">
    <location>
        <begin position="275"/>
        <end position="327"/>
    </location>
</feature>
<evidence type="ECO:0000256" key="6">
    <source>
        <dbReference type="ARBA" id="ARBA00023242"/>
    </source>
</evidence>
<keyword evidence="3" id="KW-0235">DNA replication</keyword>
<evidence type="ECO:0000256" key="1">
    <source>
        <dbReference type="ARBA" id="ARBA00004123"/>
    </source>
</evidence>
<dbReference type="InterPro" id="IPR048866">
    <property type="entry name" value="ORC5_lid"/>
</dbReference>
<feature type="domain" description="Origin recognition complex subunit 5 C-terminal" evidence="9">
    <location>
        <begin position="380"/>
        <end position="534"/>
    </location>
</feature>
<accession>A0A1D1YDL1</accession>
<dbReference type="AlphaFoldDB" id="A0A1D1YDL1"/>
<evidence type="ECO:0000256" key="3">
    <source>
        <dbReference type="ARBA" id="ARBA00022705"/>
    </source>
</evidence>
<keyword evidence="6" id="KW-0539">Nucleus</keyword>
<evidence type="ECO:0000259" key="9">
    <source>
        <dbReference type="Pfam" id="PF14630"/>
    </source>
</evidence>
<dbReference type="Pfam" id="PF21639">
    <property type="entry name" value="ORC5_lid"/>
    <property type="match status" value="1"/>
</dbReference>
<comment type="similarity">
    <text evidence="2">Belongs to the ORC5 family.</text>
</comment>
<name>A0A1D1YDL1_9ARAE</name>
<evidence type="ECO:0000313" key="12">
    <source>
        <dbReference type="EMBL" id="JAT55781.1"/>
    </source>
</evidence>
<evidence type="ECO:0000313" key="13">
    <source>
        <dbReference type="EMBL" id="JAT65322.1"/>
    </source>
</evidence>
<evidence type="ECO:0000256" key="7">
    <source>
        <dbReference type="SAM" id="MobiDB-lite"/>
    </source>
</evidence>
<dbReference type="PANTHER" id="PTHR12705:SF0">
    <property type="entry name" value="ORIGIN RECOGNITION COMPLEX SUBUNIT 5"/>
    <property type="match status" value="1"/>
</dbReference>
<dbReference type="PANTHER" id="PTHR12705">
    <property type="entry name" value="ORIGIN RECOGNITION COMPLEX SUBUNIT 5"/>
    <property type="match status" value="1"/>
</dbReference>
<dbReference type="Pfam" id="PF14630">
    <property type="entry name" value="ORC5_C"/>
    <property type="match status" value="1"/>
</dbReference>
<dbReference type="InterPro" id="IPR041664">
    <property type="entry name" value="AAA_16"/>
</dbReference>
<evidence type="ECO:0000259" key="10">
    <source>
        <dbReference type="Pfam" id="PF21639"/>
    </source>
</evidence>
<comment type="subcellular location">
    <subcellularLocation>
        <location evidence="1">Nucleus</location>
    </subcellularLocation>
</comment>
<protein>
    <submittedName>
        <fullName evidence="11">Origin recognition complex subunit 5</fullName>
    </submittedName>
</protein>
<dbReference type="InterPro" id="IPR027417">
    <property type="entry name" value="P-loop_NTPase"/>
</dbReference>
<dbReference type="GO" id="GO:0006270">
    <property type="term" value="P:DNA replication initiation"/>
    <property type="evidence" value="ECO:0007669"/>
    <property type="project" value="TreeGrafter"/>
</dbReference>
<evidence type="ECO:0000256" key="2">
    <source>
        <dbReference type="ARBA" id="ARBA00006269"/>
    </source>
</evidence>
<evidence type="ECO:0000313" key="11">
    <source>
        <dbReference type="EMBL" id="JAT52722.1"/>
    </source>
</evidence>
<keyword evidence="5" id="KW-0067">ATP-binding</keyword>
<evidence type="ECO:0000256" key="5">
    <source>
        <dbReference type="ARBA" id="ARBA00022840"/>
    </source>
</evidence>
<organism evidence="11">
    <name type="scientific">Anthurium amnicola</name>
    <dbReference type="NCBI Taxonomy" id="1678845"/>
    <lineage>
        <taxon>Eukaryota</taxon>
        <taxon>Viridiplantae</taxon>
        <taxon>Streptophyta</taxon>
        <taxon>Embryophyta</taxon>
        <taxon>Tracheophyta</taxon>
        <taxon>Spermatophyta</taxon>
        <taxon>Magnoliopsida</taxon>
        <taxon>Liliopsida</taxon>
        <taxon>Araceae</taxon>
        <taxon>Pothoideae</taxon>
        <taxon>Potheae</taxon>
        <taxon>Anthurium</taxon>
    </lineage>
</organism>
<dbReference type="GO" id="GO:0005664">
    <property type="term" value="C:nuclear origin of replication recognition complex"/>
    <property type="evidence" value="ECO:0007669"/>
    <property type="project" value="TreeGrafter"/>
</dbReference>
<proteinExistence type="inferred from homology"/>
<dbReference type="Pfam" id="PF13191">
    <property type="entry name" value="AAA_16"/>
    <property type="match status" value="1"/>
</dbReference>
<gene>
    <name evidence="11" type="primary">Orc5_4</name>
    <name evidence="12" type="synonym">Orc5_1</name>
    <name evidence="13" type="synonym">Orc5_3</name>
    <name evidence="13" type="ORF">g.94980</name>
    <name evidence="12" type="ORF">g.94985</name>
    <name evidence="11" type="ORF">g.94988</name>
</gene>
<dbReference type="InterPro" id="IPR020796">
    <property type="entry name" value="ORC5"/>
</dbReference>
<dbReference type="GO" id="GO:0003688">
    <property type="term" value="F:DNA replication origin binding"/>
    <property type="evidence" value="ECO:0007669"/>
    <property type="project" value="TreeGrafter"/>
</dbReference>
<dbReference type="InterPro" id="IPR047088">
    <property type="entry name" value="ORC5_C"/>
</dbReference>
<dbReference type="SUPFAM" id="SSF52540">
    <property type="entry name" value="P-loop containing nucleoside triphosphate hydrolases"/>
    <property type="match status" value="1"/>
</dbReference>
<dbReference type="FunFam" id="3.40.50.300:FF:002310">
    <property type="entry name" value="Origin of replication complex subunit 5"/>
    <property type="match status" value="1"/>
</dbReference>
<keyword evidence="4" id="KW-0547">Nucleotide-binding</keyword>
<sequence length="537" mass="60713">MAKEGSISELTKRVTRSDSLKACPRIQLDGQGTVESFLPSISSSLFVRDDPISLDDLLSRFPGRRTQVLEILNLIGPLNSAMIPLFLYGGVSTGKTSVILQIFRHLYRPFVYVSCRSCYSPRILFESVLNHLFFHRKHSGNGFSSATRCERASDFIHLLKDALTQVVTGVKEYSNKSSLKQSPDRGTGKVIYLLFDSVELIRFWDQSSSLISLLFKLHDLLKMPEVGLIYISSTSPESYYLNTGSMEPVPVFFPDYTEDDLYQIFMRGQVNPRLYSSFLRVVLKPFFRVTRRICELSVAFRPLYEKYCEQLSDTRLVPDETMNRRLFDNIQMHIVPSLDETIRVSSCSLLEPNTGKISSGKRNTRKLSLCENYDELDFNMSISMKYLLLSAFLASRNPPTLDSAMFDSCGGSSNQKRKRKSSEASIQVKDKKLEEMLIKGPGSFSLERLLAIFQCITCVLPEEQQLEDHQVYQDEGGSVTSDVLLQLSSLCKASFISKGGSCPLEGLTRYRCTVDEKTALKVARSISFPLSKYLCRG</sequence>
<dbReference type="EMBL" id="GDJX01012155">
    <property type="protein sequence ID" value="JAT55781.1"/>
    <property type="molecule type" value="Transcribed_RNA"/>
</dbReference>